<dbReference type="RefSeq" id="WP_133125370.1">
    <property type="nucleotide sequence ID" value="NZ_NMWT01000003.1"/>
</dbReference>
<name>A0A2N5J5C4_9BIFI</name>
<protein>
    <submittedName>
        <fullName evidence="1">Uncharacterized protein</fullName>
    </submittedName>
</protein>
<evidence type="ECO:0000313" key="2">
    <source>
        <dbReference type="Proteomes" id="UP000235034"/>
    </source>
</evidence>
<dbReference type="EMBL" id="NMWT01000003">
    <property type="protein sequence ID" value="PLS29418.1"/>
    <property type="molecule type" value="Genomic_DNA"/>
</dbReference>
<evidence type="ECO:0000313" key="1">
    <source>
        <dbReference type="EMBL" id="PLS29418.1"/>
    </source>
</evidence>
<sequence length="115" mass="14060">MSRTYKDRPYRLAVREAQEAGYVVHVPFRPLFATASAWYTDVDGYAYTRHNRRIHWPLRRFSDWRWIEGDWTTDYGNARQIRQHLKMACHDANSGLMSDDWDDPVVYQRRRRWYC</sequence>
<proteinExistence type="predicted"/>
<keyword evidence="2" id="KW-1185">Reference proteome</keyword>
<reference evidence="1 2" key="1">
    <citation type="submission" date="2017-07" db="EMBL/GenBank/DDBJ databases">
        <title>Bifidobacterium novel species.</title>
        <authorList>
            <person name="Lugli G.A."/>
            <person name="Milani C."/>
            <person name="Duranti S."/>
            <person name="Mangifesta M."/>
        </authorList>
    </citation>
    <scope>NUCLEOTIDE SEQUENCE [LARGE SCALE GENOMIC DNA]</scope>
    <source>
        <strain evidence="1 2">77</strain>
    </source>
</reference>
<dbReference type="Proteomes" id="UP000235034">
    <property type="component" value="Unassembled WGS sequence"/>
</dbReference>
<dbReference type="AlphaFoldDB" id="A0A2N5J5C4"/>
<accession>A0A2N5J5C4</accession>
<dbReference type="OrthoDB" id="3233416at2"/>
<organism evidence="1 2">
    <name type="scientific">Bifidobacterium parmae</name>
    <dbReference type="NCBI Taxonomy" id="361854"/>
    <lineage>
        <taxon>Bacteria</taxon>
        <taxon>Bacillati</taxon>
        <taxon>Actinomycetota</taxon>
        <taxon>Actinomycetes</taxon>
        <taxon>Bifidobacteriales</taxon>
        <taxon>Bifidobacteriaceae</taxon>
        <taxon>Bifidobacterium</taxon>
    </lineage>
</organism>
<gene>
    <name evidence="1" type="ORF">Uis4E_0292</name>
</gene>
<comment type="caution">
    <text evidence="1">The sequence shown here is derived from an EMBL/GenBank/DDBJ whole genome shotgun (WGS) entry which is preliminary data.</text>
</comment>